<reference evidence="1" key="1">
    <citation type="submission" date="2021-02" db="EMBL/GenBank/DDBJ databases">
        <authorList>
            <person name="Nowell W R."/>
        </authorList>
    </citation>
    <scope>NUCLEOTIDE SEQUENCE</scope>
</reference>
<accession>A0A815EW65</accession>
<sequence>MDRGTNDHFYGASDRCDSTKYHNHVTKCDTDEDMKPILMDPGRHDVDDRFIDRLTHYVLDLDKGELKERRALDDEIAFLRDLCRWQSDEIEYLKENIHKLRILTKKMKQLLHLIIQSS</sequence>
<organism evidence="1 3">
    <name type="scientific">Rotaria sordida</name>
    <dbReference type="NCBI Taxonomy" id="392033"/>
    <lineage>
        <taxon>Eukaryota</taxon>
        <taxon>Metazoa</taxon>
        <taxon>Spiralia</taxon>
        <taxon>Gnathifera</taxon>
        <taxon>Rotifera</taxon>
        <taxon>Eurotatoria</taxon>
        <taxon>Bdelloidea</taxon>
        <taxon>Philodinida</taxon>
        <taxon>Philodinidae</taxon>
        <taxon>Rotaria</taxon>
    </lineage>
</organism>
<dbReference type="AlphaFoldDB" id="A0A815EW65"/>
<evidence type="ECO:0000313" key="1">
    <source>
        <dbReference type="EMBL" id="CAF1320864.1"/>
    </source>
</evidence>
<dbReference type="Proteomes" id="UP000663836">
    <property type="component" value="Unassembled WGS sequence"/>
</dbReference>
<dbReference type="EMBL" id="CAJOBD010002016">
    <property type="protein sequence ID" value="CAF3848532.1"/>
    <property type="molecule type" value="Genomic_DNA"/>
</dbReference>
<evidence type="ECO:0000313" key="2">
    <source>
        <dbReference type="EMBL" id="CAF3848532.1"/>
    </source>
</evidence>
<protein>
    <submittedName>
        <fullName evidence="1">Uncharacterized protein</fullName>
    </submittedName>
</protein>
<dbReference type="EMBL" id="CAJNOT010002493">
    <property type="protein sequence ID" value="CAF1320864.1"/>
    <property type="molecule type" value="Genomic_DNA"/>
</dbReference>
<dbReference type="Proteomes" id="UP000663864">
    <property type="component" value="Unassembled WGS sequence"/>
</dbReference>
<gene>
    <name evidence="2" type="ORF">JBS370_LOCUS18105</name>
    <name evidence="1" type="ORF">ZHD862_LOCUS29004</name>
</gene>
<proteinExistence type="predicted"/>
<name>A0A815EW65_9BILA</name>
<evidence type="ECO:0000313" key="3">
    <source>
        <dbReference type="Proteomes" id="UP000663864"/>
    </source>
</evidence>
<comment type="caution">
    <text evidence="1">The sequence shown here is derived from an EMBL/GenBank/DDBJ whole genome shotgun (WGS) entry which is preliminary data.</text>
</comment>